<keyword evidence="6 7" id="KW-0012">Acyltransferase</keyword>
<dbReference type="Gene3D" id="2.160.10.10">
    <property type="entry name" value="Hexapeptide repeat proteins"/>
    <property type="match status" value="1"/>
</dbReference>
<organism evidence="10 11">
    <name type="scientific">Steroidobacter agaridevorans</name>
    <dbReference type="NCBI Taxonomy" id="2695856"/>
    <lineage>
        <taxon>Bacteria</taxon>
        <taxon>Pseudomonadati</taxon>
        <taxon>Pseudomonadota</taxon>
        <taxon>Gammaproteobacteria</taxon>
        <taxon>Steroidobacterales</taxon>
        <taxon>Steroidobacteraceae</taxon>
        <taxon>Steroidobacter</taxon>
    </lineage>
</organism>
<dbReference type="AlphaFoldDB" id="A0A829YBU5"/>
<dbReference type="HAMAP" id="MF_00523">
    <property type="entry name" value="LpxD"/>
    <property type="match status" value="1"/>
</dbReference>
<dbReference type="NCBIfam" id="TIGR01853">
    <property type="entry name" value="lipid_A_lpxD"/>
    <property type="match status" value="1"/>
</dbReference>
<evidence type="ECO:0000313" key="11">
    <source>
        <dbReference type="Proteomes" id="UP000445000"/>
    </source>
</evidence>
<dbReference type="GO" id="GO:0016020">
    <property type="term" value="C:membrane"/>
    <property type="evidence" value="ECO:0007669"/>
    <property type="project" value="GOC"/>
</dbReference>
<evidence type="ECO:0000256" key="5">
    <source>
        <dbReference type="ARBA" id="ARBA00023098"/>
    </source>
</evidence>
<dbReference type="Pfam" id="PF04613">
    <property type="entry name" value="LpxD"/>
    <property type="match status" value="1"/>
</dbReference>
<evidence type="ECO:0000256" key="7">
    <source>
        <dbReference type="HAMAP-Rule" id="MF_00523"/>
    </source>
</evidence>
<dbReference type="InterPro" id="IPR007691">
    <property type="entry name" value="LpxD"/>
</dbReference>
<feature type="active site" description="Proton acceptor" evidence="7">
    <location>
        <position position="242"/>
    </location>
</feature>
<evidence type="ECO:0000313" key="10">
    <source>
        <dbReference type="EMBL" id="GFE80749.1"/>
    </source>
</evidence>
<keyword evidence="5 7" id="KW-0443">Lipid metabolism</keyword>
<accession>A0A829YBU5</accession>
<dbReference type="EMBL" id="BLJN01000002">
    <property type="protein sequence ID" value="GFE80749.1"/>
    <property type="molecule type" value="Genomic_DNA"/>
</dbReference>
<keyword evidence="3 7" id="KW-0808">Transferase</keyword>
<evidence type="ECO:0000259" key="8">
    <source>
        <dbReference type="Pfam" id="PF04613"/>
    </source>
</evidence>
<keyword evidence="2 7" id="KW-0441">Lipid A biosynthesis</keyword>
<dbReference type="InterPro" id="IPR020573">
    <property type="entry name" value="UDP_GlcNAc_AcTrfase_non-rep"/>
</dbReference>
<dbReference type="Gene3D" id="3.40.1390.10">
    <property type="entry name" value="MurE/MurF, N-terminal domain"/>
    <property type="match status" value="1"/>
</dbReference>
<comment type="similarity">
    <text evidence="7">Belongs to the transferase hexapeptide repeat family. LpxD subfamily.</text>
</comment>
<comment type="function">
    <text evidence="7">Catalyzes the N-acylation of UDP-3-O-acylglucosamine using 3-hydroxyacyl-ACP as the acyl donor. Is involved in the biosynthesis of lipid A, a phosphorylated glycolipid that anchors the lipopolysaccharide to the outer membrane of the cell.</text>
</comment>
<dbReference type="GO" id="GO:0103118">
    <property type="term" value="F:UDP-3-O-[(3R)-3-hydroxyacyl]-glucosamine N-acyltransferase activity"/>
    <property type="evidence" value="ECO:0007669"/>
    <property type="project" value="UniProtKB-EC"/>
</dbReference>
<comment type="caution">
    <text evidence="10">The sequence shown here is derived from an EMBL/GenBank/DDBJ whole genome shotgun (WGS) entry which is preliminary data.</text>
</comment>
<dbReference type="EC" id="2.3.1.191" evidence="7"/>
<evidence type="ECO:0000256" key="2">
    <source>
        <dbReference type="ARBA" id="ARBA00022556"/>
    </source>
</evidence>
<evidence type="ECO:0000259" key="9">
    <source>
        <dbReference type="Pfam" id="PF25087"/>
    </source>
</evidence>
<comment type="subunit">
    <text evidence="7">Homotrimer.</text>
</comment>
<feature type="domain" description="Mannose-1-phosphate guanyltransferase C-terminal" evidence="9">
    <location>
        <begin position="107"/>
        <end position="182"/>
    </location>
</feature>
<dbReference type="UniPathway" id="UPA00973"/>
<dbReference type="RefSeq" id="WP_161812392.1">
    <property type="nucleotide sequence ID" value="NZ_BLJN01000002.1"/>
</dbReference>
<evidence type="ECO:0000256" key="1">
    <source>
        <dbReference type="ARBA" id="ARBA00022516"/>
    </source>
</evidence>
<dbReference type="Pfam" id="PF14602">
    <property type="entry name" value="Hexapep_2"/>
    <property type="match status" value="1"/>
</dbReference>
<keyword evidence="11" id="KW-1185">Reference proteome</keyword>
<evidence type="ECO:0000256" key="4">
    <source>
        <dbReference type="ARBA" id="ARBA00022737"/>
    </source>
</evidence>
<dbReference type="NCBIfam" id="NF002060">
    <property type="entry name" value="PRK00892.1"/>
    <property type="match status" value="1"/>
</dbReference>
<dbReference type="InterPro" id="IPR001451">
    <property type="entry name" value="Hexapep"/>
</dbReference>
<dbReference type="GO" id="GO:0016410">
    <property type="term" value="F:N-acyltransferase activity"/>
    <property type="evidence" value="ECO:0007669"/>
    <property type="project" value="InterPro"/>
</dbReference>
<proteinExistence type="inferred from homology"/>
<evidence type="ECO:0000256" key="6">
    <source>
        <dbReference type="ARBA" id="ARBA00023315"/>
    </source>
</evidence>
<gene>
    <name evidence="7 10" type="primary">lpxD</name>
    <name evidence="10" type="ORF">GCM10011487_27490</name>
</gene>
<name>A0A829YBU5_9GAMM</name>
<dbReference type="Pfam" id="PF25087">
    <property type="entry name" value="GMPPB_C"/>
    <property type="match status" value="1"/>
</dbReference>
<keyword evidence="1 7" id="KW-0444">Lipid biosynthesis</keyword>
<dbReference type="Proteomes" id="UP000445000">
    <property type="component" value="Unassembled WGS sequence"/>
</dbReference>
<sequence length="351" mass="36574">MSAQPGLSLGEIAVRFGCILKGDPDLRVSRVAALESADAASVTFLANPRYRRYLQQTKAGVVVLDPKLADACPVSALLAKNPYATYARIAALLYPPPAAPPGRHATSVVDASAQIDASASIGPHAVIGANVKIGARTAIGPGCVVMDDVTIGDDTRLTANVTLCRGVIVGDRCLFHPSVVIGADGFGLAPDQGEWLKVPQVGTVRIGSDVEIGASTTIDRGAIDDTVIGDGVKMDNQIQIGHNVRIGDHTAIAGCAGISGSATIGKRCMIGGMAGVAGHLSICDDVVITGKSFVSGSIRKPGYYSSGIPVDETSRFRKNAARFQHLDEFVREVRRERGAASDGEETDSREE</sequence>
<dbReference type="InterPro" id="IPR056729">
    <property type="entry name" value="GMPPB_C"/>
</dbReference>
<protein>
    <recommendedName>
        <fullName evidence="7">UDP-3-O-acylglucosamine N-acyltransferase</fullName>
        <ecNumber evidence="7">2.3.1.191</ecNumber>
    </recommendedName>
</protein>
<dbReference type="GO" id="GO:0009245">
    <property type="term" value="P:lipid A biosynthetic process"/>
    <property type="evidence" value="ECO:0007669"/>
    <property type="project" value="UniProtKB-UniRule"/>
</dbReference>
<keyword evidence="4 7" id="KW-0677">Repeat</keyword>
<comment type="catalytic activity">
    <reaction evidence="7">
        <text>a UDP-3-O-[(3R)-3-hydroxyacyl]-alpha-D-glucosamine + a (3R)-hydroxyacyl-[ACP] = a UDP-2-N,3-O-bis[(3R)-3-hydroxyacyl]-alpha-D-glucosamine + holo-[ACP] + H(+)</text>
        <dbReference type="Rhea" id="RHEA:53836"/>
        <dbReference type="Rhea" id="RHEA-COMP:9685"/>
        <dbReference type="Rhea" id="RHEA-COMP:9945"/>
        <dbReference type="ChEBI" id="CHEBI:15378"/>
        <dbReference type="ChEBI" id="CHEBI:64479"/>
        <dbReference type="ChEBI" id="CHEBI:78827"/>
        <dbReference type="ChEBI" id="CHEBI:137740"/>
        <dbReference type="ChEBI" id="CHEBI:137748"/>
        <dbReference type="EC" id="2.3.1.191"/>
    </reaction>
</comment>
<dbReference type="CDD" id="cd03352">
    <property type="entry name" value="LbH_LpxD"/>
    <property type="match status" value="1"/>
</dbReference>
<comment type="pathway">
    <text evidence="7">Bacterial outer membrane biogenesis; LPS lipid A biosynthesis.</text>
</comment>
<evidence type="ECO:0000256" key="3">
    <source>
        <dbReference type="ARBA" id="ARBA00022679"/>
    </source>
</evidence>
<dbReference type="InterPro" id="IPR011004">
    <property type="entry name" value="Trimer_LpxA-like_sf"/>
</dbReference>
<dbReference type="SUPFAM" id="SSF51161">
    <property type="entry name" value="Trimeric LpxA-like enzymes"/>
    <property type="match status" value="1"/>
</dbReference>
<dbReference type="PANTHER" id="PTHR43378:SF2">
    <property type="entry name" value="UDP-3-O-ACYLGLUCOSAMINE N-ACYLTRANSFERASE 1, MITOCHONDRIAL-RELATED"/>
    <property type="match status" value="1"/>
</dbReference>
<reference evidence="11" key="1">
    <citation type="submission" date="2020-01" db="EMBL/GenBank/DDBJ databases">
        <title>'Steroidobacter agaridevorans' sp. nov., agar-degrading bacteria isolated from rhizosphere soils.</title>
        <authorList>
            <person name="Ikenaga M."/>
            <person name="Kataoka M."/>
            <person name="Murouchi A."/>
            <person name="Katsuragi S."/>
            <person name="Sakai M."/>
        </authorList>
    </citation>
    <scope>NUCLEOTIDE SEQUENCE [LARGE SCALE GENOMIC DNA]</scope>
    <source>
        <strain evidence="11">YU21-B</strain>
    </source>
</reference>
<feature type="domain" description="UDP-3-O-[3-hydroxymyristoyl] glucosamine N-acyltransferase non-repeat region" evidence="8">
    <location>
        <begin position="25"/>
        <end position="92"/>
    </location>
</feature>
<dbReference type="PANTHER" id="PTHR43378">
    <property type="entry name" value="UDP-3-O-ACYLGLUCOSAMINE N-ACYLTRANSFERASE"/>
    <property type="match status" value="1"/>
</dbReference>